<evidence type="ECO:0000313" key="2">
    <source>
        <dbReference type="EMBL" id="MCT8988764.1"/>
    </source>
</evidence>
<name>A0A9X2X5H7_9HYPH</name>
<keyword evidence="1" id="KW-0472">Membrane</keyword>
<dbReference type="EMBL" id="JAODNV010000001">
    <property type="protein sequence ID" value="MCT8988764.1"/>
    <property type="molecule type" value="Genomic_DNA"/>
</dbReference>
<organism evidence="2 3">
    <name type="scientific">Chelativorans petroleitrophicus</name>
    <dbReference type="NCBI Taxonomy" id="2975484"/>
    <lineage>
        <taxon>Bacteria</taxon>
        <taxon>Pseudomonadati</taxon>
        <taxon>Pseudomonadota</taxon>
        <taxon>Alphaproteobacteria</taxon>
        <taxon>Hyphomicrobiales</taxon>
        <taxon>Phyllobacteriaceae</taxon>
        <taxon>Chelativorans</taxon>
    </lineage>
</organism>
<keyword evidence="3" id="KW-1185">Reference proteome</keyword>
<protein>
    <submittedName>
        <fullName evidence="2">Uncharacterized protein</fullName>
    </submittedName>
</protein>
<accession>A0A9X2X5H7</accession>
<reference evidence="2" key="1">
    <citation type="submission" date="2022-08" db="EMBL/GenBank/DDBJ databases">
        <title>Chelativorans sichuanense sp. nov., a paraffin oil-degrading bacterium isolated from a mixture of oil-based drill cuttings and paddy soil.</title>
        <authorList>
            <person name="Yu J."/>
            <person name="Liu H."/>
            <person name="Chen Q."/>
        </authorList>
    </citation>
    <scope>NUCLEOTIDE SEQUENCE</scope>
    <source>
        <strain evidence="2">SCAU 2101</strain>
    </source>
</reference>
<sequence>MTSRFEGPPRGDETWTRVGNAGIGLVRVALLFGSAAIALALVLAPIMERRTREAAFKGVGLDYIATGSINGGGHIFTVRRSILQPEPVCIFPGGEKEGQTC</sequence>
<evidence type="ECO:0000256" key="1">
    <source>
        <dbReference type="SAM" id="Phobius"/>
    </source>
</evidence>
<gene>
    <name evidence="2" type="ORF">NYR54_00430</name>
</gene>
<dbReference type="Proteomes" id="UP001149009">
    <property type="component" value="Unassembled WGS sequence"/>
</dbReference>
<feature type="transmembrane region" description="Helical" evidence="1">
    <location>
        <begin position="25"/>
        <end position="47"/>
    </location>
</feature>
<evidence type="ECO:0000313" key="3">
    <source>
        <dbReference type="Proteomes" id="UP001149009"/>
    </source>
</evidence>
<dbReference type="AlphaFoldDB" id="A0A9X2X5H7"/>
<dbReference type="RefSeq" id="WP_261513376.1">
    <property type="nucleotide sequence ID" value="NZ_JAODNV010000001.1"/>
</dbReference>
<keyword evidence="1" id="KW-1133">Transmembrane helix</keyword>
<keyword evidence="1" id="KW-0812">Transmembrane</keyword>
<comment type="caution">
    <text evidence="2">The sequence shown here is derived from an EMBL/GenBank/DDBJ whole genome shotgun (WGS) entry which is preliminary data.</text>
</comment>
<proteinExistence type="predicted"/>